<dbReference type="Pfam" id="PF06585">
    <property type="entry name" value="JHBP"/>
    <property type="match status" value="1"/>
</dbReference>
<evidence type="ECO:0000313" key="2">
    <source>
        <dbReference type="EMBL" id="QDP16282.1"/>
    </source>
</evidence>
<dbReference type="InterPro" id="IPR038602">
    <property type="entry name" value="Mite_allergen_7_sf"/>
</dbReference>
<dbReference type="SUPFAM" id="SSF55394">
    <property type="entry name" value="Bactericidal permeability-increasing protein, BPI"/>
    <property type="match status" value="1"/>
</dbReference>
<keyword evidence="1" id="KW-0732">Signal</keyword>
<organism evidence="2">
    <name type="scientific">Scylla paramamosain</name>
    <name type="common">Mud crab</name>
    <dbReference type="NCBI Taxonomy" id="85552"/>
    <lineage>
        <taxon>Eukaryota</taxon>
        <taxon>Metazoa</taxon>
        <taxon>Ecdysozoa</taxon>
        <taxon>Arthropoda</taxon>
        <taxon>Crustacea</taxon>
        <taxon>Multicrustacea</taxon>
        <taxon>Malacostraca</taxon>
        <taxon>Eumalacostraca</taxon>
        <taxon>Eucarida</taxon>
        <taxon>Decapoda</taxon>
        <taxon>Pleocyemata</taxon>
        <taxon>Brachyura</taxon>
        <taxon>Eubrachyura</taxon>
        <taxon>Portunoidea</taxon>
        <taxon>Portunidae</taxon>
        <taxon>Portuninae</taxon>
        <taxon>Scylla</taxon>
    </lineage>
</organism>
<dbReference type="Gene3D" id="3.15.10.30">
    <property type="entry name" value="Haemolymph juvenile hormone binding protein"/>
    <property type="match status" value="1"/>
</dbReference>
<protein>
    <submittedName>
        <fullName evidence="2">Juvenile hormone binding protein 4</fullName>
    </submittedName>
</protein>
<dbReference type="GO" id="GO:0008289">
    <property type="term" value="F:lipid binding"/>
    <property type="evidence" value="ECO:0007669"/>
    <property type="project" value="InterPro"/>
</dbReference>
<reference evidence="2" key="1">
    <citation type="submission" date="2018-06" db="EMBL/GenBank/DDBJ databases">
        <title>A comprehensive analysis of seven putative JHBP from Mud Crab Scylla paramamosain: putative relation with methyl farnesoate.</title>
        <authorList>
            <person name="Zhao M."/>
            <person name="Ma L.L."/>
            <person name="Zhang F.F."/>
        </authorList>
    </citation>
    <scope>NUCLEOTIDE SEQUENCE</scope>
</reference>
<dbReference type="EMBL" id="MH492030">
    <property type="protein sequence ID" value="QDP16282.1"/>
    <property type="molecule type" value="mRNA"/>
</dbReference>
<gene>
    <name evidence="2" type="primary">JHBP4</name>
</gene>
<dbReference type="Gene3D" id="3.15.10.50">
    <property type="match status" value="1"/>
</dbReference>
<dbReference type="SMART" id="SM00700">
    <property type="entry name" value="JHBP"/>
    <property type="match status" value="1"/>
</dbReference>
<proteinExistence type="evidence at transcript level"/>
<dbReference type="InterPro" id="IPR010562">
    <property type="entry name" value="Haemolymph_juvenile_hormone-bd"/>
</dbReference>
<dbReference type="InterPro" id="IPR038606">
    <property type="entry name" value="To_sf"/>
</dbReference>
<dbReference type="InterPro" id="IPR020234">
    <property type="entry name" value="Mite_allergen_group-7"/>
</dbReference>
<feature type="chain" id="PRO_5032310474" evidence="1">
    <location>
        <begin position="27"/>
        <end position="435"/>
    </location>
</feature>
<feature type="signal peptide" evidence="1">
    <location>
        <begin position="1"/>
        <end position="26"/>
    </location>
</feature>
<dbReference type="PANTHER" id="PTHR11008">
    <property type="entry name" value="PROTEIN TAKEOUT-LIKE PROTEIN"/>
    <property type="match status" value="1"/>
</dbReference>
<dbReference type="InterPro" id="IPR017943">
    <property type="entry name" value="Bactericidal_perm-incr_a/b_dom"/>
</dbReference>
<dbReference type="AlphaFoldDB" id="A0A856NTW7"/>
<accession>A0A856NTW7</accession>
<name>A0A856NTW7_SCYPA</name>
<dbReference type="PANTHER" id="PTHR11008:SF9">
    <property type="entry name" value="PROTEIN TAKEOUT-LIKE PROTEIN"/>
    <property type="match status" value="1"/>
</dbReference>
<sequence length="435" mass="47212">MAGCSRFHFFVLVVAVAAALTPRAAAATGGSTRNYIDTIIINALENLRNHMAEGWPDLGVPPLDPLDLGNINIDINSGSNRVQGSLSDVRVLGLSSFTIDKVHSQLLTLKVDLELGIPLLEINGTYSITGKAGILPIYGDGPFRMDAYNFTLKGMIDLGTTEEGVFGVAVLDLDVATPKIEINFEDIMGGGEMGDFVNGILNSMAPDFLQSLEDQYMPLLEETIRHEINQILHGNSSLIRKRDDSVNDYFDRVFANMRLSITENGQDPITLPVDSDDFSITLFNKTLTGEVKVGPGKLSGLSTVHRAGDMTLLYVGEQDEAVWQGEVGLTDLQVDYRLRLSLPLLGKDLSFSAKMSFVHLSFETDVFLHQSDITFAYCNVTEIGPVHFKETGTGPLDTSLYNLVINVLLGEMQGVVATTVQEVVCALLEGAFASG</sequence>
<dbReference type="Pfam" id="PF16984">
    <property type="entry name" value="Grp7_allergen"/>
    <property type="match status" value="1"/>
</dbReference>
<evidence type="ECO:0000256" key="1">
    <source>
        <dbReference type="SAM" id="SignalP"/>
    </source>
</evidence>